<dbReference type="EMBL" id="MT141519">
    <property type="protein sequence ID" value="QJA64402.1"/>
    <property type="molecule type" value="Genomic_DNA"/>
</dbReference>
<proteinExistence type="predicted"/>
<dbReference type="AlphaFoldDB" id="A0A6M3J6C1"/>
<evidence type="ECO:0000313" key="2">
    <source>
        <dbReference type="EMBL" id="QJA82361.1"/>
    </source>
</evidence>
<name>A0A6M3J6C1_9ZZZZ</name>
<dbReference type="EMBL" id="MT142485">
    <property type="protein sequence ID" value="QJA82361.1"/>
    <property type="molecule type" value="Genomic_DNA"/>
</dbReference>
<sequence length="90" mass="10540">MIYKLTFDDGRIDWCTAKNELHLLKEYDKEYDLSLQEIEDLQEIKDEEAKTIMVTNTEYDETDPEDVETISVYDLAVGDDFCIIASTEFD</sequence>
<gene>
    <name evidence="2" type="ORF">MM415A00412_0033</name>
    <name evidence="1" type="ORF">MM415B00498_0017</name>
</gene>
<reference evidence="1" key="1">
    <citation type="submission" date="2020-03" db="EMBL/GenBank/DDBJ databases">
        <title>The deep terrestrial virosphere.</title>
        <authorList>
            <person name="Holmfeldt K."/>
            <person name="Nilsson E."/>
            <person name="Simone D."/>
            <person name="Lopez-Fernandez M."/>
            <person name="Wu X."/>
            <person name="de Brujin I."/>
            <person name="Lundin D."/>
            <person name="Andersson A."/>
            <person name="Bertilsson S."/>
            <person name="Dopson M."/>
        </authorList>
    </citation>
    <scope>NUCLEOTIDE SEQUENCE</scope>
    <source>
        <strain evidence="2">MM415A00412</strain>
        <strain evidence="1">MM415B00498</strain>
    </source>
</reference>
<organism evidence="1">
    <name type="scientific">viral metagenome</name>
    <dbReference type="NCBI Taxonomy" id="1070528"/>
    <lineage>
        <taxon>unclassified sequences</taxon>
        <taxon>metagenomes</taxon>
        <taxon>organismal metagenomes</taxon>
    </lineage>
</organism>
<evidence type="ECO:0000313" key="1">
    <source>
        <dbReference type="EMBL" id="QJA64402.1"/>
    </source>
</evidence>
<protein>
    <submittedName>
        <fullName evidence="1">Uncharacterized protein</fullName>
    </submittedName>
</protein>
<accession>A0A6M3J6C1</accession>